<gene>
    <name evidence="2" type="ORF">A7X95_06345</name>
</gene>
<evidence type="ECO:0000256" key="1">
    <source>
        <dbReference type="HAMAP-Rule" id="MF_01086"/>
    </source>
</evidence>
<sequence length="354" mass="37868">MDNVSIICHGDVVNAKKFLHDLSKKRFTFGLVASYSETCEIPGITIAGADKEFLKFTAPADSEYIEYGKCVCIPGIPISPDGKPTPALLTRVSLNAAKIPHFVVNAGSKVAPSLCYFDADILPGKNISESPAMSIEQVKSGIEYGKNLGKIMSQNTDCLVIGECIPGGTTTALTVLRAFGLECNVSSSMQNNPLDLKNKIVSDALKRKKSDDALEIIANFGDPMMPVCAGMLSSASKNCHVILAGGTQMLAVLQLAKQIGYNAENSAIGCTSYIIDDSQAKFLETLEQIDNLAVLSCDPCLHNSQHFGFRSYADGFVKEGAGAGGAIIASLLKTENSVENLFTLFEQEYKRIST</sequence>
<dbReference type="EMBL" id="LXWN01000002">
    <property type="protein sequence ID" value="PTL87500.1"/>
    <property type="molecule type" value="Genomic_DNA"/>
</dbReference>
<dbReference type="NCBIfam" id="TIGR00303">
    <property type="entry name" value="nicotinate mononucleotide-dependent phosphoribosyltransferase CobT"/>
    <property type="match status" value="1"/>
</dbReference>
<keyword evidence="3" id="KW-1185">Reference proteome</keyword>
<accession>A0A2R6TAE7</accession>
<dbReference type="NCBIfam" id="NF003372">
    <property type="entry name" value="PRK04447.1-5"/>
    <property type="match status" value="1"/>
</dbReference>
<dbReference type="PANTHER" id="PTHR38811">
    <property type="match status" value="1"/>
</dbReference>
<dbReference type="Proteomes" id="UP000241022">
    <property type="component" value="Unassembled WGS sequence"/>
</dbReference>
<dbReference type="HAMAP" id="MF_01086">
    <property type="entry name" value="UPF0284"/>
    <property type="match status" value="1"/>
</dbReference>
<dbReference type="PANTHER" id="PTHR38811:SF1">
    <property type="entry name" value="UPF0284 PROTEIN SLL1500"/>
    <property type="match status" value="1"/>
</dbReference>
<reference evidence="2 3" key="1">
    <citation type="submission" date="2018-04" db="EMBL/GenBank/DDBJ databases">
        <title>Transcriptomics of ammonia oxidizing archaea.</title>
        <authorList>
            <person name="Carini P."/>
        </authorList>
    </citation>
    <scope>NUCLEOTIDE SEQUENCE [LARGE SCALE GENOMIC DNA]</scope>
    <source>
        <strain evidence="2 3">U25</strain>
    </source>
</reference>
<dbReference type="GO" id="GO:0008939">
    <property type="term" value="F:nicotinate-nucleotide-dimethylbenzimidazole phosphoribosyltransferase activity"/>
    <property type="evidence" value="ECO:0007669"/>
    <property type="project" value="InterPro"/>
</dbReference>
<comment type="caution">
    <text evidence="2">The sequence shown here is derived from an EMBL/GenBank/DDBJ whole genome shotgun (WGS) entry which is preliminary data.</text>
</comment>
<proteinExistence type="inferred from homology"/>
<name>A0A2R6TAE7_9ARCH</name>
<dbReference type="SUPFAM" id="SSF52733">
    <property type="entry name" value="Nicotinate mononucleotide:5,6-dimethylbenzimidazole phosphoribosyltransferase (CobT)"/>
    <property type="match status" value="1"/>
</dbReference>
<evidence type="ECO:0000313" key="3">
    <source>
        <dbReference type="Proteomes" id="UP000241022"/>
    </source>
</evidence>
<comment type="similarity">
    <text evidence="1">Belongs to the UPF0284 family.</text>
</comment>
<dbReference type="Pfam" id="PF02277">
    <property type="entry name" value="DBI_PRT"/>
    <property type="match status" value="1"/>
</dbReference>
<dbReference type="InterPro" id="IPR003200">
    <property type="entry name" value="Nict_dMeBzImd_PRibTrfase"/>
</dbReference>
<dbReference type="InterPro" id="IPR002805">
    <property type="entry name" value="Nict_dMeBzImd_PRibTrfase_arc"/>
</dbReference>
<evidence type="ECO:0000313" key="2">
    <source>
        <dbReference type="EMBL" id="PTL87500.1"/>
    </source>
</evidence>
<dbReference type="Gene3D" id="3.40.50.10210">
    <property type="match status" value="1"/>
</dbReference>
<organism evidence="2 3">
    <name type="scientific">Candidatus Nitrosopelagicus brevis</name>
    <dbReference type="NCBI Taxonomy" id="1410606"/>
    <lineage>
        <taxon>Archaea</taxon>
        <taxon>Nitrososphaerota</taxon>
    </lineage>
</organism>
<dbReference type="CDD" id="cd02439">
    <property type="entry name" value="DMB-PRT_CobT"/>
    <property type="match status" value="1"/>
</dbReference>
<protein>
    <recommendedName>
        <fullName evidence="1">UPF0284 protein A7X95_06345</fullName>
    </recommendedName>
</protein>
<dbReference type="InterPro" id="IPR036087">
    <property type="entry name" value="Nict_dMeBzImd_PRibTrfase_sf"/>
</dbReference>
<dbReference type="AlphaFoldDB" id="A0A2R6TAE7"/>